<organism evidence="2 3">
    <name type="scientific">candidate division WWE3 bacterium</name>
    <dbReference type="NCBI Taxonomy" id="2053526"/>
    <lineage>
        <taxon>Bacteria</taxon>
        <taxon>Katanobacteria</taxon>
    </lineage>
</organism>
<sequence length="56" mass="6187">MEPQEVQQQTTVEPVVEDKKVEAEKAPVAVNWKKPLTSIVIIGALALGLMLLVKYL</sequence>
<accession>A0A7X9E6D5</accession>
<dbReference type="AlphaFoldDB" id="A0A7X9E6D5"/>
<proteinExistence type="predicted"/>
<protein>
    <submittedName>
        <fullName evidence="2">Uncharacterized protein</fullName>
    </submittedName>
</protein>
<feature type="transmembrane region" description="Helical" evidence="1">
    <location>
        <begin position="35"/>
        <end position="53"/>
    </location>
</feature>
<comment type="caution">
    <text evidence="2">The sequence shown here is derived from an EMBL/GenBank/DDBJ whole genome shotgun (WGS) entry which is preliminary data.</text>
</comment>
<gene>
    <name evidence="2" type="ORF">GYA37_00610</name>
</gene>
<reference evidence="2 3" key="1">
    <citation type="journal article" date="2020" name="Biotechnol. Biofuels">
        <title>New insights from the biogas microbiome by comprehensive genome-resolved metagenomics of nearly 1600 species originating from multiple anaerobic digesters.</title>
        <authorList>
            <person name="Campanaro S."/>
            <person name="Treu L."/>
            <person name="Rodriguez-R L.M."/>
            <person name="Kovalovszki A."/>
            <person name="Ziels R.M."/>
            <person name="Maus I."/>
            <person name="Zhu X."/>
            <person name="Kougias P.G."/>
            <person name="Basile A."/>
            <person name="Luo G."/>
            <person name="Schluter A."/>
            <person name="Konstantinidis K.T."/>
            <person name="Angelidaki I."/>
        </authorList>
    </citation>
    <scope>NUCLEOTIDE SEQUENCE [LARGE SCALE GENOMIC DNA]</scope>
    <source>
        <strain evidence="2">AS27yjCOA_202</strain>
    </source>
</reference>
<evidence type="ECO:0000313" key="3">
    <source>
        <dbReference type="Proteomes" id="UP000590542"/>
    </source>
</evidence>
<dbReference type="EMBL" id="JAAZNV010000006">
    <property type="protein sequence ID" value="NMB91330.1"/>
    <property type="molecule type" value="Genomic_DNA"/>
</dbReference>
<name>A0A7X9E6D5_UNCKA</name>
<keyword evidence="1" id="KW-0472">Membrane</keyword>
<keyword evidence="1" id="KW-0812">Transmembrane</keyword>
<evidence type="ECO:0000313" key="2">
    <source>
        <dbReference type="EMBL" id="NMB91330.1"/>
    </source>
</evidence>
<evidence type="ECO:0000256" key="1">
    <source>
        <dbReference type="SAM" id="Phobius"/>
    </source>
</evidence>
<dbReference type="Proteomes" id="UP000590542">
    <property type="component" value="Unassembled WGS sequence"/>
</dbReference>
<keyword evidence="1" id="KW-1133">Transmembrane helix</keyword>